<accession>A0A6H1Q441</accession>
<gene>
    <name evidence="1" type="ORF">E5R92_06600</name>
</gene>
<reference evidence="1 2" key="1">
    <citation type="journal article" date="2020" name="Nat. Microbiol.">
        <title>Lysogenic host-virus interactions in SAR11 marine bacteria.</title>
        <authorList>
            <person name="Morris R.M."/>
            <person name="Cain K.R."/>
            <person name="Hvorecny K.L."/>
            <person name="Kollman J.M."/>
        </authorList>
    </citation>
    <scope>NUCLEOTIDE SEQUENCE [LARGE SCALE GENOMIC DNA]</scope>
    <source>
        <strain evidence="1 2">NP1</strain>
    </source>
</reference>
<keyword evidence="2" id="KW-1185">Reference proteome</keyword>
<dbReference type="Proteomes" id="UP000501094">
    <property type="component" value="Chromosome"/>
</dbReference>
<dbReference type="EMBL" id="CP038852">
    <property type="protein sequence ID" value="QIZ21446.1"/>
    <property type="molecule type" value="Genomic_DNA"/>
</dbReference>
<dbReference type="Gene3D" id="3.40.390.70">
    <property type="match status" value="1"/>
</dbReference>
<dbReference type="KEGG" id="peg:E5R92_06600"/>
<dbReference type="AlphaFoldDB" id="A0A6H1Q441"/>
<dbReference type="InterPro" id="IPR030890">
    <property type="entry name" value="LP_HExxH_w_TonB"/>
</dbReference>
<protein>
    <submittedName>
        <fullName evidence="1">Uncharacterized protein</fullName>
    </submittedName>
</protein>
<dbReference type="RefSeq" id="WP_168607303.1">
    <property type="nucleotide sequence ID" value="NZ_CP038852.1"/>
</dbReference>
<name>A0A6H1Q441_9PROT</name>
<organism evidence="1 2">
    <name type="scientific">Candidatus Pelagibacter giovannonii</name>
    <dbReference type="NCBI Taxonomy" id="2563896"/>
    <lineage>
        <taxon>Bacteria</taxon>
        <taxon>Pseudomonadati</taxon>
        <taxon>Pseudomonadota</taxon>
        <taxon>Alphaproteobacteria</taxon>
        <taxon>Candidatus Pelagibacterales</taxon>
        <taxon>Candidatus Pelagibacteraceae</taxon>
        <taxon>Candidatus Pelagibacter</taxon>
    </lineage>
</organism>
<proteinExistence type="predicted"/>
<evidence type="ECO:0000313" key="1">
    <source>
        <dbReference type="EMBL" id="QIZ21446.1"/>
    </source>
</evidence>
<sequence>MNLIRAILLLIIFITPLKANTIYNLIKIPNLEIYEINTKNKLKYFYAVRPFRLGTQKNIVCSNPNKKDLDAKYKIIHKNLNRYSYDYLKKINLKYIVMCKNLSISELYTAGIPDNVMKTLILDIEFNEDYFERVIHHEVFHVIHLQHKEVFNEEEWIKFNNSKFRYAECSTCTKNISLEKYKITNGFFTEYSKSTASEDMAEVYSHMIFLKKKEINQIRKSDPILNNKISYIENKIKEIDNSFTF</sequence>
<dbReference type="Pfam" id="PF15890">
    <property type="entry name" value="Peptidase_Mx1"/>
    <property type="match status" value="1"/>
</dbReference>
<evidence type="ECO:0000313" key="2">
    <source>
        <dbReference type="Proteomes" id="UP000501094"/>
    </source>
</evidence>